<gene>
    <name evidence="3" type="ORF">PHO31112_03176</name>
</gene>
<keyword evidence="2" id="KW-0732">Signal</keyword>
<proteinExistence type="predicted"/>
<dbReference type="EMBL" id="CABPSM010000009">
    <property type="protein sequence ID" value="VVE21949.1"/>
    <property type="molecule type" value="Genomic_DNA"/>
</dbReference>
<feature type="compositionally biased region" description="Polar residues" evidence="1">
    <location>
        <begin position="214"/>
        <end position="228"/>
    </location>
</feature>
<dbReference type="AlphaFoldDB" id="A0A5E4WDW7"/>
<feature type="region of interest" description="Disordered" evidence="1">
    <location>
        <begin position="181"/>
        <end position="291"/>
    </location>
</feature>
<organism evidence="3 4">
    <name type="scientific">Pandoraea horticolens</name>
    <dbReference type="NCBI Taxonomy" id="2508298"/>
    <lineage>
        <taxon>Bacteria</taxon>
        <taxon>Pseudomonadati</taxon>
        <taxon>Pseudomonadota</taxon>
        <taxon>Betaproteobacteria</taxon>
        <taxon>Burkholderiales</taxon>
        <taxon>Burkholderiaceae</taxon>
        <taxon>Pandoraea</taxon>
    </lineage>
</organism>
<protein>
    <submittedName>
        <fullName evidence="3">Uncharacterized protein</fullName>
    </submittedName>
</protein>
<dbReference type="Proteomes" id="UP000343317">
    <property type="component" value="Unassembled WGS sequence"/>
</dbReference>
<feature type="compositionally biased region" description="Basic and acidic residues" evidence="1">
    <location>
        <begin position="279"/>
        <end position="291"/>
    </location>
</feature>
<reference evidence="3 4" key="1">
    <citation type="submission" date="2019-08" db="EMBL/GenBank/DDBJ databases">
        <authorList>
            <person name="Peeters C."/>
        </authorList>
    </citation>
    <scope>NUCLEOTIDE SEQUENCE [LARGE SCALE GENOMIC DNA]</scope>
    <source>
        <strain evidence="3 4">LMG 31112</strain>
    </source>
</reference>
<evidence type="ECO:0000256" key="2">
    <source>
        <dbReference type="SAM" id="SignalP"/>
    </source>
</evidence>
<feature type="signal peptide" evidence="2">
    <location>
        <begin position="1"/>
        <end position="20"/>
    </location>
</feature>
<evidence type="ECO:0000313" key="3">
    <source>
        <dbReference type="EMBL" id="VVE21949.1"/>
    </source>
</evidence>
<evidence type="ECO:0000256" key="1">
    <source>
        <dbReference type="SAM" id="MobiDB-lite"/>
    </source>
</evidence>
<keyword evidence="4" id="KW-1185">Reference proteome</keyword>
<sequence length="291" mass="33010">MRHLLITATVLLCPVISAQAQVQVGVSITSPGVSIGIDLPAYPALVQVPDYPVYYAPQLDSNYFFYEGQYWVYQGDNWYTSAWYNGPWQMVLPTAVPVFILRIPVRYYRRPPDYFNGWAGDAPPRWRQRWGPQWEAQRRGWDQWNRRDAPRPAPLPMYQQQYYGARYPHSVAQQNALRAQNYGDPSRTGQSPGPGGAHNGRAAPQAPREPRANGQPSEHMQWDQQDPQGHQRMPQPEPQRQSQMGLQVPRGAPPQGQRSQSAPEPRGREDRGGQQGGAEEGRDVGRGDSRR</sequence>
<feature type="chain" id="PRO_5022876379" evidence="2">
    <location>
        <begin position="21"/>
        <end position="291"/>
    </location>
</feature>
<dbReference type="RefSeq" id="WP_150621348.1">
    <property type="nucleotide sequence ID" value="NZ_CABPSM010000009.1"/>
</dbReference>
<evidence type="ECO:0000313" key="4">
    <source>
        <dbReference type="Proteomes" id="UP000343317"/>
    </source>
</evidence>
<accession>A0A5E4WDW7</accession>
<name>A0A5E4WDW7_9BURK</name>